<evidence type="ECO:0000313" key="2">
    <source>
        <dbReference type="EMBL" id="KAF7919336.1"/>
    </source>
</evidence>
<dbReference type="GeneID" id="62155256"/>
<comment type="caution">
    <text evidence="2">The sequence shown here is derived from an EMBL/GenBank/DDBJ whole genome shotgun (WGS) entry which is preliminary data.</text>
</comment>
<dbReference type="EMBL" id="RCSW01000040">
    <property type="protein sequence ID" value="KAF7919336.1"/>
    <property type="molecule type" value="Genomic_DNA"/>
</dbReference>
<feature type="compositionally biased region" description="Polar residues" evidence="1">
    <location>
        <begin position="185"/>
        <end position="199"/>
    </location>
</feature>
<gene>
    <name evidence="2" type="ORF">EAE97_011668</name>
</gene>
<evidence type="ECO:0000256" key="1">
    <source>
        <dbReference type="SAM" id="MobiDB-lite"/>
    </source>
</evidence>
<name>A0A9P5HSU8_9HELO</name>
<feature type="compositionally biased region" description="Basic and acidic residues" evidence="1">
    <location>
        <begin position="200"/>
        <end position="238"/>
    </location>
</feature>
<dbReference type="AlphaFoldDB" id="A0A9P5HSU8"/>
<feature type="compositionally biased region" description="Basic and acidic residues" evidence="1">
    <location>
        <begin position="276"/>
        <end position="289"/>
    </location>
</feature>
<feature type="compositionally biased region" description="Basic and acidic residues" evidence="1">
    <location>
        <begin position="302"/>
        <end position="349"/>
    </location>
</feature>
<sequence length="405" mass="46696">MEKRYVNWTDLEKDYLRRHGPKPGDNVEPEIWVELTQGLNDRIKEWCEKNPFLQLGKSYRRKPWERTLIAVEGYYGNYGFSELYPEKGPAAKAKNLVKAVTRYTKDTESSKYPPELDLQLKIMINDNPDWTAILKKCKELGGEGNQYTHGSVRNRHTNFLKELTLEQLKDRAKKVVTQQNASDCLPLQTSDGESSCTQQEVERPLRITERRDSDAHISTDGRGESNKGESSKNRRDLPVPKLSAGSSSGSRREGQRPVRTTKQQAEASKTSTVIAERADIGRYRQHRETSQALAPAGGSGNDQKRPAAKTEARYPRQESQRKREENQRPRETSVKRGKSRDQYREREDFGPELELEDGEIDQRKIKRTGTGRSHSPDKQGARDSRREKNAEDRRKRERQNIFGRR</sequence>
<feature type="compositionally biased region" description="Basic and acidic residues" evidence="1">
    <location>
        <begin position="374"/>
        <end position="394"/>
    </location>
</feature>
<feature type="region of interest" description="Disordered" evidence="1">
    <location>
        <begin position="185"/>
        <end position="405"/>
    </location>
</feature>
<feature type="compositionally biased region" description="Polar residues" evidence="1">
    <location>
        <begin position="258"/>
        <end position="273"/>
    </location>
</feature>
<dbReference type="RefSeq" id="XP_038726931.1">
    <property type="nucleotide sequence ID" value="XM_038882183.1"/>
</dbReference>
<dbReference type="Proteomes" id="UP000710849">
    <property type="component" value="Unassembled WGS sequence"/>
</dbReference>
<evidence type="ECO:0000313" key="3">
    <source>
        <dbReference type="Proteomes" id="UP000710849"/>
    </source>
</evidence>
<keyword evidence="3" id="KW-1185">Reference proteome</keyword>
<accession>A0A9P5HSU8</accession>
<organism evidence="2 3">
    <name type="scientific">Botrytis byssoidea</name>
    <dbReference type="NCBI Taxonomy" id="139641"/>
    <lineage>
        <taxon>Eukaryota</taxon>
        <taxon>Fungi</taxon>
        <taxon>Dikarya</taxon>
        <taxon>Ascomycota</taxon>
        <taxon>Pezizomycotina</taxon>
        <taxon>Leotiomycetes</taxon>
        <taxon>Helotiales</taxon>
        <taxon>Sclerotiniaceae</taxon>
        <taxon>Botrytis</taxon>
    </lineage>
</organism>
<reference evidence="2 3" key="1">
    <citation type="journal article" date="2020" name="Genome Biol. Evol.">
        <title>Comparative genomics of Sclerotiniaceae.</title>
        <authorList>
            <person name="Valero Jimenez C.A."/>
            <person name="Steentjes M."/>
            <person name="Scholten O.E."/>
            <person name="Van Kan J.A.L."/>
        </authorList>
    </citation>
    <scope>NUCLEOTIDE SEQUENCE [LARGE SCALE GENOMIC DNA]</scope>
    <source>
        <strain evidence="2 3">MUCL 94</strain>
    </source>
</reference>
<proteinExistence type="predicted"/>
<protein>
    <submittedName>
        <fullName evidence="2">Uncharacterized protein</fullName>
    </submittedName>
</protein>
<feature type="compositionally biased region" description="Acidic residues" evidence="1">
    <location>
        <begin position="350"/>
        <end position="359"/>
    </location>
</feature>